<dbReference type="GO" id="GO:0050043">
    <property type="term" value="F:lactate racemase activity"/>
    <property type="evidence" value="ECO:0007669"/>
    <property type="project" value="InterPro"/>
</dbReference>
<dbReference type="Gene3D" id="3.40.50.11440">
    <property type="match status" value="1"/>
</dbReference>
<name>A0AA48M3U1_9BACL</name>
<dbReference type="AlphaFoldDB" id="A0AA48M3U1"/>
<gene>
    <name evidence="2" type="ORF">BSPP4475_00355</name>
</gene>
<dbReference type="KEGG" id="bayd:BSPP4475_00355"/>
<keyword evidence="3" id="KW-1185">Reference proteome</keyword>
<reference evidence="2" key="1">
    <citation type="submission" date="2023-07" db="EMBL/GenBank/DDBJ databases">
        <authorList>
            <person name="Ivanov I."/>
            <person name="Teneva D."/>
            <person name="Stoikov I."/>
        </authorList>
    </citation>
    <scope>NUCLEOTIDE SEQUENCE</scope>
    <source>
        <strain evidence="2">4475</strain>
    </source>
</reference>
<evidence type="ECO:0000313" key="2">
    <source>
        <dbReference type="EMBL" id="CAJ1000773.1"/>
    </source>
</evidence>
<dbReference type="InterPro" id="IPR018657">
    <property type="entry name" value="LarA-like_N"/>
</dbReference>
<protein>
    <submittedName>
        <fullName evidence="2">Lar-N domain-containing protein</fullName>
    </submittedName>
</protein>
<dbReference type="Proteomes" id="UP001189619">
    <property type="component" value="Chromosome"/>
</dbReference>
<proteinExistence type="predicted"/>
<dbReference type="EMBL" id="OY569118">
    <property type="protein sequence ID" value="CAJ1000773.1"/>
    <property type="molecule type" value="Genomic_DNA"/>
</dbReference>
<evidence type="ECO:0000259" key="1">
    <source>
        <dbReference type="Pfam" id="PF09861"/>
    </source>
</evidence>
<feature type="domain" description="LarA-like N-terminal" evidence="1">
    <location>
        <begin position="27"/>
        <end position="191"/>
    </location>
</feature>
<organism evidence="2 3">
    <name type="scientific">Brevibacillus aydinogluensis</name>
    <dbReference type="NCBI Taxonomy" id="927786"/>
    <lineage>
        <taxon>Bacteria</taxon>
        <taxon>Bacillati</taxon>
        <taxon>Bacillota</taxon>
        <taxon>Bacilli</taxon>
        <taxon>Bacillales</taxon>
        <taxon>Paenibacillaceae</taxon>
        <taxon>Brevibacillus</taxon>
    </lineage>
</organism>
<evidence type="ECO:0000313" key="3">
    <source>
        <dbReference type="Proteomes" id="UP001189619"/>
    </source>
</evidence>
<accession>A0AA48M3U1</accession>
<dbReference type="Pfam" id="PF09861">
    <property type="entry name" value="Lar_N"/>
    <property type="match status" value="1"/>
</dbReference>
<sequence length="426" mass="46922">MTMAILEGGLDFDSPIMVKVHQHFDSTRIDQAEIRQILRDRICDPAIKRMIKPDMNIALAVGSRGIRHLDFIVRTVVDILREMGAKPFIVPSMGSHGGATPEGQKGVLRHYGITEETMGIPIEASMETLELGVVDDVPVYISRPAYESDLIIPICRVKPHTDFKGRVESGIYKMLAIGLGKHKGAATIHKAGFPAFATLIPKIGQFIADHAPVGFAVSIIENSYDEVESVHIVPKERIATEEPKLLMRAKQLLAKINIDPIDLLIVDQIGKDISGEGMDPNVTGRSPAGVAFEDVPQIKRIAVLDLTKETHGNASGIGMADVTTRRCFEKIDLQVTYANVITAGVFDSCKIPMILENDKELLAVGLKAATLTPPDQARVVRIQDTLHLSEFWVSANIAESLKHDPRFTITNERRPFTFDENGNLTW</sequence>